<name>A0ABT5NZT4_9PSED</name>
<dbReference type="RefSeq" id="WP_273912825.1">
    <property type="nucleotide sequence ID" value="NZ_JAMDGX010000071.1"/>
</dbReference>
<keyword evidence="2" id="KW-1185">Reference proteome</keyword>
<protein>
    <submittedName>
        <fullName evidence="1">YscX family type III secretion protein</fullName>
    </submittedName>
</protein>
<organism evidence="1 2">
    <name type="scientific">Pseudomonas fontis</name>
    <dbReference type="NCBI Taxonomy" id="2942633"/>
    <lineage>
        <taxon>Bacteria</taxon>
        <taxon>Pseudomonadati</taxon>
        <taxon>Pseudomonadota</taxon>
        <taxon>Gammaproteobacteria</taxon>
        <taxon>Pseudomonadales</taxon>
        <taxon>Pseudomonadaceae</taxon>
        <taxon>Pseudomonas</taxon>
    </lineage>
</organism>
<evidence type="ECO:0000313" key="2">
    <source>
        <dbReference type="Proteomes" id="UP001148203"/>
    </source>
</evidence>
<gene>
    <name evidence="1" type="ORF">M5G11_24620</name>
</gene>
<dbReference type="Proteomes" id="UP001148203">
    <property type="component" value="Unassembled WGS sequence"/>
</dbReference>
<reference evidence="1 2" key="1">
    <citation type="submission" date="2022-05" db="EMBL/GenBank/DDBJ databases">
        <title>Novel Pseudomonas spp. Isolated from a Rainbow Trout Aquaculture Facility.</title>
        <authorList>
            <person name="Testerman T."/>
            <person name="Graf J."/>
        </authorList>
    </citation>
    <scope>NUCLEOTIDE SEQUENCE [LARGE SCALE GENOMIC DNA]</scope>
    <source>
        <strain evidence="1 2">ID681</strain>
    </source>
</reference>
<dbReference type="InterPro" id="IPR012672">
    <property type="entry name" value="T3SS_YscX"/>
</dbReference>
<sequence length="118" mass="12956">MTLAIRSQGQLPRPDYATQLLGPGNVSERAPLVPDGGAVEAHFPKLYPANRSQQVLQDYARPSAEAFGALLIPAVFRKEREGLRCLLQASDAPAAQWLNARGEDERLLKMLVHLLVEV</sequence>
<comment type="caution">
    <text evidence="1">The sequence shown here is derived from an EMBL/GenBank/DDBJ whole genome shotgun (WGS) entry which is preliminary data.</text>
</comment>
<evidence type="ECO:0000313" key="1">
    <source>
        <dbReference type="EMBL" id="MDD0993717.1"/>
    </source>
</evidence>
<proteinExistence type="predicted"/>
<dbReference type="EMBL" id="JAMDGY010000104">
    <property type="protein sequence ID" value="MDD0993717.1"/>
    <property type="molecule type" value="Genomic_DNA"/>
</dbReference>
<accession>A0ABT5NZT4</accession>
<dbReference type="Pfam" id="PF09474">
    <property type="entry name" value="Type_III_YscX"/>
    <property type="match status" value="1"/>
</dbReference>